<dbReference type="Proteomes" id="UP000762676">
    <property type="component" value="Unassembled WGS sequence"/>
</dbReference>
<dbReference type="AlphaFoldDB" id="A0AAV4G4M9"/>
<reference evidence="1 2" key="1">
    <citation type="journal article" date="2021" name="Elife">
        <title>Chloroplast acquisition without the gene transfer in kleptoplastic sea slugs, Plakobranchus ocellatus.</title>
        <authorList>
            <person name="Maeda T."/>
            <person name="Takahashi S."/>
            <person name="Yoshida T."/>
            <person name="Shimamura S."/>
            <person name="Takaki Y."/>
            <person name="Nagai Y."/>
            <person name="Toyoda A."/>
            <person name="Suzuki Y."/>
            <person name="Arimoto A."/>
            <person name="Ishii H."/>
            <person name="Satoh N."/>
            <person name="Nishiyama T."/>
            <person name="Hasebe M."/>
            <person name="Maruyama T."/>
            <person name="Minagawa J."/>
            <person name="Obokata J."/>
            <person name="Shigenobu S."/>
        </authorList>
    </citation>
    <scope>NUCLEOTIDE SEQUENCE [LARGE SCALE GENOMIC DNA]</scope>
</reference>
<sequence length="125" mass="13352">MCPSAALINTNHTNALPHRINKTGGTICLGGKAFHHQSALPVFYRCFEALFPSPKHAPDILNLANIPADTSRFICYNTACSCHVFPGRTLIVVSFTVGECAPIVGGLEQEQEIAKGSSCSYFVGA</sequence>
<dbReference type="EMBL" id="BMAT01004783">
    <property type="protein sequence ID" value="GFR80447.1"/>
    <property type="molecule type" value="Genomic_DNA"/>
</dbReference>
<comment type="caution">
    <text evidence="1">The sequence shown here is derived from an EMBL/GenBank/DDBJ whole genome shotgun (WGS) entry which is preliminary data.</text>
</comment>
<proteinExistence type="predicted"/>
<gene>
    <name evidence="1" type="ORF">ElyMa_002314800</name>
</gene>
<accession>A0AAV4G4M9</accession>
<evidence type="ECO:0000313" key="2">
    <source>
        <dbReference type="Proteomes" id="UP000762676"/>
    </source>
</evidence>
<name>A0AAV4G4M9_9GAST</name>
<evidence type="ECO:0000313" key="1">
    <source>
        <dbReference type="EMBL" id="GFR80447.1"/>
    </source>
</evidence>
<keyword evidence="2" id="KW-1185">Reference proteome</keyword>
<protein>
    <submittedName>
        <fullName evidence="1">Uncharacterized protein</fullName>
    </submittedName>
</protein>
<organism evidence="1 2">
    <name type="scientific">Elysia marginata</name>
    <dbReference type="NCBI Taxonomy" id="1093978"/>
    <lineage>
        <taxon>Eukaryota</taxon>
        <taxon>Metazoa</taxon>
        <taxon>Spiralia</taxon>
        <taxon>Lophotrochozoa</taxon>
        <taxon>Mollusca</taxon>
        <taxon>Gastropoda</taxon>
        <taxon>Heterobranchia</taxon>
        <taxon>Euthyneura</taxon>
        <taxon>Panpulmonata</taxon>
        <taxon>Sacoglossa</taxon>
        <taxon>Placobranchoidea</taxon>
        <taxon>Plakobranchidae</taxon>
        <taxon>Elysia</taxon>
    </lineage>
</organism>